<keyword evidence="2" id="KW-1185">Reference proteome</keyword>
<gene>
    <name evidence="1" type="ORF">AVEN_100245_1</name>
</gene>
<name>A0A4Y2LII2_ARAVE</name>
<comment type="caution">
    <text evidence="1">The sequence shown here is derived from an EMBL/GenBank/DDBJ whole genome shotgun (WGS) entry which is preliminary data.</text>
</comment>
<dbReference type="EMBL" id="BGPR01005850">
    <property type="protein sequence ID" value="GBN13990.1"/>
    <property type="molecule type" value="Genomic_DNA"/>
</dbReference>
<accession>A0A4Y2LII2</accession>
<organism evidence="1 2">
    <name type="scientific">Araneus ventricosus</name>
    <name type="common">Orbweaver spider</name>
    <name type="synonym">Epeira ventricosa</name>
    <dbReference type="NCBI Taxonomy" id="182803"/>
    <lineage>
        <taxon>Eukaryota</taxon>
        <taxon>Metazoa</taxon>
        <taxon>Ecdysozoa</taxon>
        <taxon>Arthropoda</taxon>
        <taxon>Chelicerata</taxon>
        <taxon>Arachnida</taxon>
        <taxon>Araneae</taxon>
        <taxon>Araneomorphae</taxon>
        <taxon>Entelegynae</taxon>
        <taxon>Araneoidea</taxon>
        <taxon>Araneidae</taxon>
        <taxon>Araneus</taxon>
    </lineage>
</organism>
<dbReference type="AlphaFoldDB" id="A0A4Y2LII2"/>
<proteinExistence type="predicted"/>
<protein>
    <submittedName>
        <fullName evidence="1">Uncharacterized protein</fullName>
    </submittedName>
</protein>
<dbReference type="Proteomes" id="UP000499080">
    <property type="component" value="Unassembled WGS sequence"/>
</dbReference>
<sequence length="124" mass="13728">MQKQTCPSQKKLLCQECKPHVNATKLYIQMKTSSVCQMTSSVSSLEASSMSGTEQALRNPKALYRIPQKKLCHPGIKFYGVPKSKLCIRMKTNNSAKQALGSDPKRNSPCRAKETHVGCRAEAL</sequence>
<evidence type="ECO:0000313" key="2">
    <source>
        <dbReference type="Proteomes" id="UP000499080"/>
    </source>
</evidence>
<reference evidence="1 2" key="1">
    <citation type="journal article" date="2019" name="Sci. Rep.">
        <title>Orb-weaving spider Araneus ventricosus genome elucidates the spidroin gene catalogue.</title>
        <authorList>
            <person name="Kono N."/>
            <person name="Nakamura H."/>
            <person name="Ohtoshi R."/>
            <person name="Moran D.A.P."/>
            <person name="Shinohara A."/>
            <person name="Yoshida Y."/>
            <person name="Fujiwara M."/>
            <person name="Mori M."/>
            <person name="Tomita M."/>
            <person name="Arakawa K."/>
        </authorList>
    </citation>
    <scope>NUCLEOTIDE SEQUENCE [LARGE SCALE GENOMIC DNA]</scope>
</reference>
<evidence type="ECO:0000313" key="1">
    <source>
        <dbReference type="EMBL" id="GBN13990.1"/>
    </source>
</evidence>